<evidence type="ECO:0000256" key="1">
    <source>
        <dbReference type="ARBA" id="ARBA00022723"/>
    </source>
</evidence>
<protein>
    <submittedName>
        <fullName evidence="10">Longitudinals lacking protein, isoforms A/B/D/L</fullName>
    </submittedName>
</protein>
<evidence type="ECO:0000313" key="11">
    <source>
        <dbReference type="Proteomes" id="UP000008237"/>
    </source>
</evidence>
<accession>E2BJC5</accession>
<keyword evidence="1" id="KW-0479">Metal-binding</keyword>
<dbReference type="AlphaFoldDB" id="E2BJC5"/>
<gene>
    <name evidence="10" type="ORF">EAI_10063</name>
</gene>
<evidence type="ECO:0000313" key="10">
    <source>
        <dbReference type="EMBL" id="EFN84275.1"/>
    </source>
</evidence>
<evidence type="ECO:0000256" key="6">
    <source>
        <dbReference type="ARBA" id="ARBA00037948"/>
    </source>
</evidence>
<dbReference type="Gene3D" id="3.30.160.60">
    <property type="entry name" value="Classic Zinc Finger"/>
    <property type="match status" value="2"/>
</dbReference>
<evidence type="ECO:0000259" key="9">
    <source>
        <dbReference type="PROSITE" id="PS50157"/>
    </source>
</evidence>
<dbReference type="PROSITE" id="PS00028">
    <property type="entry name" value="ZINC_FINGER_C2H2_1"/>
    <property type="match status" value="1"/>
</dbReference>
<evidence type="ECO:0000256" key="8">
    <source>
        <dbReference type="SAM" id="MobiDB-lite"/>
    </source>
</evidence>
<feature type="domain" description="C2H2-type" evidence="9">
    <location>
        <begin position="66"/>
        <end position="93"/>
    </location>
</feature>
<dbReference type="Proteomes" id="UP000008237">
    <property type="component" value="Unassembled WGS sequence"/>
</dbReference>
<dbReference type="GO" id="GO:0000978">
    <property type="term" value="F:RNA polymerase II cis-regulatory region sequence-specific DNA binding"/>
    <property type="evidence" value="ECO:0007669"/>
    <property type="project" value="TreeGrafter"/>
</dbReference>
<evidence type="ECO:0000256" key="7">
    <source>
        <dbReference type="PROSITE-ProRule" id="PRU00042"/>
    </source>
</evidence>
<dbReference type="PANTHER" id="PTHR24388:SF53">
    <property type="entry name" value="CHORION TRANSCRIPTION FACTOR CF2-RELATED"/>
    <property type="match status" value="1"/>
</dbReference>
<keyword evidence="11" id="KW-1185">Reference proteome</keyword>
<evidence type="ECO:0000256" key="2">
    <source>
        <dbReference type="ARBA" id="ARBA00022737"/>
    </source>
</evidence>
<feature type="compositionally biased region" description="Basic and acidic residues" evidence="8">
    <location>
        <begin position="29"/>
        <end position="53"/>
    </location>
</feature>
<dbReference type="GO" id="GO:0000981">
    <property type="term" value="F:DNA-binding transcription factor activity, RNA polymerase II-specific"/>
    <property type="evidence" value="ECO:0007669"/>
    <property type="project" value="TreeGrafter"/>
</dbReference>
<evidence type="ECO:0000256" key="4">
    <source>
        <dbReference type="ARBA" id="ARBA00022833"/>
    </source>
</evidence>
<dbReference type="PROSITE" id="PS50157">
    <property type="entry name" value="ZINC_FINGER_C2H2_2"/>
    <property type="match status" value="2"/>
</dbReference>
<keyword evidence="4" id="KW-0862">Zinc</keyword>
<keyword evidence="3 7" id="KW-0863">Zinc-finger</keyword>
<keyword evidence="5" id="KW-0539">Nucleus</keyword>
<dbReference type="Pfam" id="PF00096">
    <property type="entry name" value="zf-C2H2"/>
    <property type="match status" value="3"/>
</dbReference>
<dbReference type="InParanoid" id="E2BJC5"/>
<proteinExistence type="inferred from homology"/>
<feature type="region of interest" description="Disordered" evidence="8">
    <location>
        <begin position="27"/>
        <end position="53"/>
    </location>
</feature>
<dbReference type="PANTHER" id="PTHR24388">
    <property type="entry name" value="ZINC FINGER PROTEIN"/>
    <property type="match status" value="1"/>
</dbReference>
<organism evidence="11">
    <name type="scientific">Harpegnathos saltator</name>
    <name type="common">Jerdon's jumping ant</name>
    <dbReference type="NCBI Taxonomy" id="610380"/>
    <lineage>
        <taxon>Eukaryota</taxon>
        <taxon>Metazoa</taxon>
        <taxon>Ecdysozoa</taxon>
        <taxon>Arthropoda</taxon>
        <taxon>Hexapoda</taxon>
        <taxon>Insecta</taxon>
        <taxon>Pterygota</taxon>
        <taxon>Neoptera</taxon>
        <taxon>Endopterygota</taxon>
        <taxon>Hymenoptera</taxon>
        <taxon>Apocrita</taxon>
        <taxon>Aculeata</taxon>
        <taxon>Formicoidea</taxon>
        <taxon>Formicidae</taxon>
        <taxon>Ponerinae</taxon>
        <taxon>Ponerini</taxon>
        <taxon>Harpegnathos</taxon>
    </lineage>
</organism>
<dbReference type="InterPro" id="IPR013087">
    <property type="entry name" value="Znf_C2H2_type"/>
</dbReference>
<dbReference type="InterPro" id="IPR036236">
    <property type="entry name" value="Znf_C2H2_sf"/>
</dbReference>
<comment type="similarity">
    <text evidence="6">Belongs to the snail C2H2-type zinc-finger protein family.</text>
</comment>
<dbReference type="GO" id="GO:0008270">
    <property type="term" value="F:zinc ion binding"/>
    <property type="evidence" value="ECO:0007669"/>
    <property type="project" value="UniProtKB-KW"/>
</dbReference>
<dbReference type="SUPFAM" id="SSF57667">
    <property type="entry name" value="beta-beta-alpha zinc fingers"/>
    <property type="match status" value="2"/>
</dbReference>
<evidence type="ECO:0000256" key="5">
    <source>
        <dbReference type="ARBA" id="ARBA00023242"/>
    </source>
</evidence>
<dbReference type="EMBL" id="GL448558">
    <property type="protein sequence ID" value="EFN84275.1"/>
    <property type="molecule type" value="Genomic_DNA"/>
</dbReference>
<evidence type="ECO:0000256" key="3">
    <source>
        <dbReference type="ARBA" id="ARBA00022771"/>
    </source>
</evidence>
<dbReference type="SMART" id="SM00355">
    <property type="entry name" value="ZnF_C2H2"/>
    <property type="match status" value="4"/>
</dbReference>
<dbReference type="OMA" id="YHRRVEC"/>
<reference evidence="10 11" key="1">
    <citation type="journal article" date="2010" name="Science">
        <title>Genomic comparison of the ants Camponotus floridanus and Harpegnathos saltator.</title>
        <authorList>
            <person name="Bonasio R."/>
            <person name="Zhang G."/>
            <person name="Ye C."/>
            <person name="Mutti N.S."/>
            <person name="Fang X."/>
            <person name="Qin N."/>
            <person name="Donahue G."/>
            <person name="Yang P."/>
            <person name="Li Q."/>
            <person name="Li C."/>
            <person name="Zhang P."/>
            <person name="Huang Z."/>
            <person name="Berger S.L."/>
            <person name="Reinberg D."/>
            <person name="Wang J."/>
            <person name="Liebig J."/>
        </authorList>
    </citation>
    <scope>NUCLEOTIDE SEQUENCE [LARGE SCALE GENOMIC DNA]</scope>
    <source>
        <strain evidence="10 11">R22 G/1</strain>
    </source>
</reference>
<name>E2BJC5_HARSA</name>
<feature type="domain" description="C2H2-type" evidence="9">
    <location>
        <begin position="177"/>
        <end position="204"/>
    </location>
</feature>
<sequence length="246" mass="29207">MKLHLELLAGRANPSLTYQYAHQQNPNYGKEDVKSDLSKDNAKPNHGEVNADHGKDNAKAFLERKYNCENCDKSYKTRASLSYHRRVECEKEPQFVCLSCPYKSKRRTDLRRHMLLHCYRSRAIKRENRLTRASMKEFVLPVQVEVHVPDRKPLLPFAGLKIPNASDYVGMRLRGQFICDRCGRSYMRKDSLQRHMQWECGKEPQFQCPQCPQRCKRKAHWLRHIRRQHPYFYTTLDICRPKIEID</sequence>
<dbReference type="InterPro" id="IPR050527">
    <property type="entry name" value="Snail/Krueppel_Znf"/>
</dbReference>
<keyword evidence="2" id="KW-0677">Repeat</keyword>